<dbReference type="SUPFAM" id="SSF55874">
    <property type="entry name" value="ATPase domain of HSP90 chaperone/DNA topoisomerase II/histidine kinase"/>
    <property type="match status" value="1"/>
</dbReference>
<dbReference type="Gene3D" id="1.25.40.10">
    <property type="entry name" value="Tetratricopeptide repeat domain"/>
    <property type="match status" value="2"/>
</dbReference>
<dbReference type="Pfam" id="PF13424">
    <property type="entry name" value="TPR_12"/>
    <property type="match status" value="2"/>
</dbReference>
<dbReference type="PANTHER" id="PTHR43711:SF1">
    <property type="entry name" value="HISTIDINE KINASE 1"/>
    <property type="match status" value="1"/>
</dbReference>
<dbReference type="InterPro" id="IPR050736">
    <property type="entry name" value="Sensor_HK_Regulatory"/>
</dbReference>
<evidence type="ECO:0000259" key="9">
    <source>
        <dbReference type="PROSITE" id="PS50109"/>
    </source>
</evidence>
<evidence type="ECO:0000256" key="4">
    <source>
        <dbReference type="ARBA" id="ARBA00022679"/>
    </source>
</evidence>
<protein>
    <recommendedName>
        <fullName evidence="2">histidine kinase</fullName>
        <ecNumber evidence="2">2.7.13.3</ecNumber>
    </recommendedName>
</protein>
<dbReference type="InterPro" id="IPR004358">
    <property type="entry name" value="Sig_transdc_His_kin-like_C"/>
</dbReference>
<keyword evidence="4" id="KW-0808">Transferase</keyword>
<evidence type="ECO:0000256" key="5">
    <source>
        <dbReference type="ARBA" id="ARBA00022777"/>
    </source>
</evidence>
<feature type="domain" description="Histidine kinase" evidence="9">
    <location>
        <begin position="436"/>
        <end position="654"/>
    </location>
</feature>
<dbReference type="InterPro" id="IPR005467">
    <property type="entry name" value="His_kinase_dom"/>
</dbReference>
<dbReference type="Gene3D" id="3.30.565.10">
    <property type="entry name" value="Histidine kinase-like ATPase, C-terminal domain"/>
    <property type="match status" value="1"/>
</dbReference>
<sequence>MFCFTGAYSQEDINADLTWYDSFPEAGKKAQIERLLREADTRYRQAQHAGDAAGQAKALTETGAIYLSVYQFEAIAYFRQALILEDSLHLYGPKIFTCMALARASEMTGDYRNSIQRLTLALQLSTHFKSEQLLAKIRNELGKAYAASGTSNSKDSLHLLTAAQNYEQVLHRRDELAGSPEVARALFNLGNLYTAKHNYAEALKRHKEALSVWRTLGDRKNEAISLNAIGELYTLQKKDDRTLANHVAALEIRNRLKDKSGIAQSYNNIGAFYYREKQYEKAVANLLPGLDAAQEAQAQHEIAKSYEYLKYCFSELGDYQKALEYGNSQIAISDLIQAERNDRQTAETEMQFRLAEIGTLEDKALEREKEIRRQEERQLYLYAFIALAVVILLLVLYQYMMKQRTNRMLEQTNATIQQQNLALQDLNATKDKFFSIISHDLKGPLNSLTSFSGLLINHTDSLSKDEIRMLAQDLDKSVKNLFALLENLLEWSRSQTGNIEFRPEVFDLATVMEENKALLTAQAQTKKIELAYKSEGTRIVQAHKNSVTTVVRNLLSNAIKFTPEGGSIWLTAESRQGQMQVAIADNGVGMSPEVVQKLFRIDTKHSTKGTANEKGTGLGLILCKDFIEKNGGRIWVESEPGKGSVFVFTLPQPLGGVV</sequence>
<proteinExistence type="predicted"/>
<accession>A0AAP2GG44</accession>
<dbReference type="PROSITE" id="PS50005">
    <property type="entry name" value="TPR"/>
    <property type="match status" value="1"/>
</dbReference>
<name>A0AAP2GG44_9BACT</name>
<dbReference type="RefSeq" id="WP_254093373.1">
    <property type="nucleotide sequence ID" value="NZ_JAHESC010000057.1"/>
</dbReference>
<dbReference type="SMART" id="SM00387">
    <property type="entry name" value="HATPase_c"/>
    <property type="match status" value="1"/>
</dbReference>
<evidence type="ECO:0000256" key="2">
    <source>
        <dbReference type="ARBA" id="ARBA00012438"/>
    </source>
</evidence>
<dbReference type="InterPro" id="IPR011990">
    <property type="entry name" value="TPR-like_helical_dom_sf"/>
</dbReference>
<comment type="caution">
    <text evidence="10">The sequence shown here is derived from an EMBL/GenBank/DDBJ whole genome shotgun (WGS) entry which is preliminary data.</text>
</comment>
<dbReference type="InterPro" id="IPR036890">
    <property type="entry name" value="HATPase_C_sf"/>
</dbReference>
<evidence type="ECO:0000256" key="8">
    <source>
        <dbReference type="SAM" id="Phobius"/>
    </source>
</evidence>
<evidence type="ECO:0000256" key="1">
    <source>
        <dbReference type="ARBA" id="ARBA00000085"/>
    </source>
</evidence>
<dbReference type="InterPro" id="IPR036097">
    <property type="entry name" value="HisK_dim/P_sf"/>
</dbReference>
<keyword evidence="11" id="KW-1185">Reference proteome</keyword>
<dbReference type="GO" id="GO:0000155">
    <property type="term" value="F:phosphorelay sensor kinase activity"/>
    <property type="evidence" value="ECO:0007669"/>
    <property type="project" value="InterPro"/>
</dbReference>
<reference evidence="10 11" key="1">
    <citation type="submission" date="2021-05" db="EMBL/GenBank/DDBJ databases">
        <title>A Polyphasic approach of four new species of the genus Ohtaekwangia: Ohtaekwangia histidinii sp. nov., Ohtaekwangia cretensis sp. nov., Ohtaekwangia indiensis sp. nov., Ohtaekwangia reichenbachii sp. nov. from diverse environment.</title>
        <authorList>
            <person name="Octaviana S."/>
        </authorList>
    </citation>
    <scope>NUCLEOTIDE SEQUENCE [LARGE SCALE GENOMIC DNA]</scope>
    <source>
        <strain evidence="10 11">PWU37</strain>
    </source>
</reference>
<comment type="catalytic activity">
    <reaction evidence="1">
        <text>ATP + protein L-histidine = ADP + protein N-phospho-L-histidine.</text>
        <dbReference type="EC" id="2.7.13.3"/>
    </reaction>
</comment>
<feature type="repeat" description="TPR" evidence="7">
    <location>
        <begin position="183"/>
        <end position="216"/>
    </location>
</feature>
<dbReference type="Pfam" id="PF00512">
    <property type="entry name" value="HisKA"/>
    <property type="match status" value="1"/>
</dbReference>
<dbReference type="InterPro" id="IPR003594">
    <property type="entry name" value="HATPase_dom"/>
</dbReference>
<dbReference type="CDD" id="cd00082">
    <property type="entry name" value="HisKA"/>
    <property type="match status" value="1"/>
</dbReference>
<dbReference type="CDD" id="cd00075">
    <property type="entry name" value="HATPase"/>
    <property type="match status" value="1"/>
</dbReference>
<dbReference type="SMART" id="SM00388">
    <property type="entry name" value="HisKA"/>
    <property type="match status" value="1"/>
</dbReference>
<feature type="transmembrane region" description="Helical" evidence="8">
    <location>
        <begin position="379"/>
        <end position="399"/>
    </location>
</feature>
<dbReference type="EC" id="2.7.13.3" evidence="2"/>
<dbReference type="AlphaFoldDB" id="A0AAP2GG44"/>
<dbReference type="InterPro" id="IPR003661">
    <property type="entry name" value="HisK_dim/P_dom"/>
</dbReference>
<keyword evidence="8" id="KW-0472">Membrane</keyword>
<dbReference type="SUPFAM" id="SSF47384">
    <property type="entry name" value="Homodimeric domain of signal transducing histidine kinase"/>
    <property type="match status" value="1"/>
</dbReference>
<dbReference type="EMBL" id="JAHESC010000057">
    <property type="protein sequence ID" value="MBT1690154.1"/>
    <property type="molecule type" value="Genomic_DNA"/>
</dbReference>
<keyword evidence="6" id="KW-0902">Two-component regulatory system</keyword>
<keyword evidence="3" id="KW-0597">Phosphoprotein</keyword>
<dbReference type="SUPFAM" id="SSF48452">
    <property type="entry name" value="TPR-like"/>
    <property type="match status" value="2"/>
</dbReference>
<dbReference type="InterPro" id="IPR019734">
    <property type="entry name" value="TPR_rpt"/>
</dbReference>
<evidence type="ECO:0000256" key="3">
    <source>
        <dbReference type="ARBA" id="ARBA00022553"/>
    </source>
</evidence>
<keyword evidence="8" id="KW-0812">Transmembrane</keyword>
<dbReference type="PANTHER" id="PTHR43711">
    <property type="entry name" value="TWO-COMPONENT HISTIDINE KINASE"/>
    <property type="match status" value="1"/>
</dbReference>
<evidence type="ECO:0000256" key="6">
    <source>
        <dbReference type="ARBA" id="ARBA00023012"/>
    </source>
</evidence>
<dbReference type="PROSITE" id="PS50109">
    <property type="entry name" value="HIS_KIN"/>
    <property type="match status" value="1"/>
</dbReference>
<dbReference type="SMART" id="SM00028">
    <property type="entry name" value="TPR"/>
    <property type="match status" value="6"/>
</dbReference>
<dbReference type="PRINTS" id="PR00344">
    <property type="entry name" value="BCTRLSENSOR"/>
</dbReference>
<dbReference type="Pfam" id="PF02518">
    <property type="entry name" value="HATPase_c"/>
    <property type="match status" value="1"/>
</dbReference>
<keyword evidence="5 10" id="KW-0418">Kinase</keyword>
<gene>
    <name evidence="10" type="ORF">KK078_26555</name>
</gene>
<evidence type="ECO:0000256" key="7">
    <source>
        <dbReference type="PROSITE-ProRule" id="PRU00339"/>
    </source>
</evidence>
<evidence type="ECO:0000313" key="11">
    <source>
        <dbReference type="Proteomes" id="UP001319180"/>
    </source>
</evidence>
<dbReference type="FunFam" id="3.30.565.10:FF:000006">
    <property type="entry name" value="Sensor histidine kinase WalK"/>
    <property type="match status" value="1"/>
</dbReference>
<organism evidence="10 11">
    <name type="scientific">Dawidia soli</name>
    <dbReference type="NCBI Taxonomy" id="2782352"/>
    <lineage>
        <taxon>Bacteria</taxon>
        <taxon>Pseudomonadati</taxon>
        <taxon>Bacteroidota</taxon>
        <taxon>Cytophagia</taxon>
        <taxon>Cytophagales</taxon>
        <taxon>Chryseotaleaceae</taxon>
        <taxon>Dawidia</taxon>
    </lineage>
</organism>
<dbReference type="Gene3D" id="1.10.287.130">
    <property type="match status" value="1"/>
</dbReference>
<keyword evidence="8" id="KW-1133">Transmembrane helix</keyword>
<keyword evidence="7" id="KW-0802">TPR repeat</keyword>
<dbReference type="Proteomes" id="UP001319180">
    <property type="component" value="Unassembled WGS sequence"/>
</dbReference>
<evidence type="ECO:0000313" key="10">
    <source>
        <dbReference type="EMBL" id="MBT1690154.1"/>
    </source>
</evidence>